<reference evidence="4 5" key="1">
    <citation type="submission" date="2020-04" db="EMBL/GenBank/DDBJ databases">
        <title>Pseudomonas crami sp. nov., a novel proteolytic bacterial species isolated from cream.</title>
        <authorList>
            <person name="Hofmann K."/>
            <person name="Woller A."/>
            <person name="Huptas C."/>
            <person name="Wenning M."/>
            <person name="Scherer S."/>
            <person name="Doll E.V."/>
        </authorList>
    </citation>
    <scope>NUCLEOTIDE SEQUENCE [LARGE SCALE GENOMIC DNA]</scope>
    <source>
        <strain evidence="2 5">WS 5096</strain>
        <strain evidence="3 4">WS 5106</strain>
    </source>
</reference>
<evidence type="ECO:0000313" key="5">
    <source>
        <dbReference type="Proteomes" id="UP000534677"/>
    </source>
</evidence>
<proteinExistence type="predicted"/>
<gene>
    <name evidence="2" type="ORF">HF209_08745</name>
    <name evidence="3" type="ORF">HF257_19795</name>
</gene>
<dbReference type="Proteomes" id="UP000534677">
    <property type="component" value="Unassembled WGS sequence"/>
</dbReference>
<protein>
    <submittedName>
        <fullName evidence="3">Uncharacterized protein</fullName>
    </submittedName>
</protein>
<dbReference type="RefSeq" id="WP_185706254.1">
    <property type="nucleotide sequence ID" value="NZ_JAAXCY010000007.1"/>
</dbReference>
<feature type="region of interest" description="Disordered" evidence="1">
    <location>
        <begin position="1"/>
        <end position="21"/>
    </location>
</feature>
<evidence type="ECO:0000313" key="4">
    <source>
        <dbReference type="Proteomes" id="UP000520513"/>
    </source>
</evidence>
<comment type="caution">
    <text evidence="3">The sequence shown here is derived from an EMBL/GenBank/DDBJ whole genome shotgun (WGS) entry which is preliminary data.</text>
</comment>
<accession>A0A7X1E085</accession>
<dbReference type="Proteomes" id="UP000520513">
    <property type="component" value="Unassembled WGS sequence"/>
</dbReference>
<evidence type="ECO:0000256" key="1">
    <source>
        <dbReference type="SAM" id="MobiDB-lite"/>
    </source>
</evidence>
<dbReference type="EMBL" id="JAAXCY010000007">
    <property type="protein sequence ID" value="MBC2408261.1"/>
    <property type="molecule type" value="Genomic_DNA"/>
</dbReference>
<dbReference type="AlphaFoldDB" id="A0A7X1E085"/>
<evidence type="ECO:0000313" key="3">
    <source>
        <dbReference type="EMBL" id="MBC2408261.1"/>
    </source>
</evidence>
<dbReference type="EMBL" id="JAAXCZ010000003">
    <property type="protein sequence ID" value="MBC2381033.1"/>
    <property type="molecule type" value="Genomic_DNA"/>
</dbReference>
<evidence type="ECO:0000313" key="2">
    <source>
        <dbReference type="EMBL" id="MBC2381033.1"/>
    </source>
</evidence>
<organism evidence="3 4">
    <name type="scientific">Pseudomonas cremoris</name>
    <dbReference type="NCBI Taxonomy" id="2724178"/>
    <lineage>
        <taxon>Bacteria</taxon>
        <taxon>Pseudomonadati</taxon>
        <taxon>Pseudomonadota</taxon>
        <taxon>Gammaproteobacteria</taxon>
        <taxon>Pseudomonadales</taxon>
        <taxon>Pseudomonadaceae</taxon>
        <taxon>Pseudomonas</taxon>
    </lineage>
</organism>
<sequence length="524" mass="57595">MTAKKTPAVAKATAKPASVKTKVPLKTTAKPKSAAPPKKATTAKNLLKLKPKKNPKNLDRLYIPGMTEGIDGYDAGIPAWLFAFGMTIQVDKNWNAKPGDVITVGKLINPTTVELLAIKKLEPGEETHNYYFFAADQKDLPDGPHALVYVVNYQGGSEYDISYALETYVKTDYPAGDDDDQIEPGHSGLHFSVSETTITPGNAHSIKVTVQPYKNLNPLDQIILHWGHVIITQQVAGVVNPTVINVTYQDIVDGGDSDHFQVWFEAIDIVGNVSTPGSASIFVKVALDTSRLDGPALVNAGPLGYVDLEVLDERPLELQMFTPSSIGLKDSIYDVTCRFYPPKGGVKEVHKFVPITTPGRPYSAFFDYLDVRAAAEGRIDTSFVLRRGTAPFEIYSKKTTAQVKGSIVRLEAPFIEGYPTDHIGDNPAHVIASIPYYPWRQSTDRISLILRYVRALNDVIVHIDTQVVGPSIPPGAPVRRVIERAQLQMFKGYSLELYYVISTGFTKARAIDLNESLRRVVTIS</sequence>
<name>A0A7X1E085_9PSED</name>
<keyword evidence="5" id="KW-1185">Reference proteome</keyword>